<feature type="region of interest" description="Disordered" evidence="1">
    <location>
        <begin position="1"/>
        <end position="31"/>
    </location>
</feature>
<feature type="transmembrane region" description="Helical" evidence="2">
    <location>
        <begin position="323"/>
        <end position="345"/>
    </location>
</feature>
<accession>A0ABR2HN12</accession>
<evidence type="ECO:0000313" key="5">
    <source>
        <dbReference type="Proteomes" id="UP001390339"/>
    </source>
</evidence>
<dbReference type="Pfam" id="PF20237">
    <property type="entry name" value="DUF6594"/>
    <property type="match status" value="1"/>
</dbReference>
<keyword evidence="5" id="KW-1185">Reference proteome</keyword>
<sequence length="405" mass="46955">MSDMQDLADQRPPTPEKRSNVQPSGDLTAPKAKFRKGDNAWFMPSSHHPTGEVEIVDVNSEGGKFVYQIKERGSSDLYKKGEWVAQSKLTTASFNWWKRNKANGTPEPAREPLYRQLSYKERSYRSVATFLDSDENFMIYRRFGYLHARMLMRLQDKLRMLEDRLDDYDDEDAGHETDKELLMSRDSDEAACKNMEKKRPGALTRTKILDEIEVVLGKYDEWLLKAQQMVSLNRPAERDYRSVEEYMNNRKPLIDEEYGFIYQKEDLVTLRDGREMAVLDSFTERLLRTFRCSLLQKLFCTKRDMEKTDDPEIQYYSKARKDCFNTAILCLVLLSLLVLPVLVLYRLLNDHPSDKAYTVSIGVLLVFVLVFSAVLSLFTKARRHEIFTAAAGYAAVLVVFFGNIS</sequence>
<protein>
    <recommendedName>
        <fullName evidence="3">DUF6594 domain-containing protein</fullName>
    </recommendedName>
</protein>
<feature type="transmembrane region" description="Helical" evidence="2">
    <location>
        <begin position="386"/>
        <end position="404"/>
    </location>
</feature>
<evidence type="ECO:0000256" key="2">
    <source>
        <dbReference type="SAM" id="Phobius"/>
    </source>
</evidence>
<keyword evidence="2" id="KW-0472">Membrane</keyword>
<reference evidence="4 5" key="1">
    <citation type="journal article" date="2024" name="IMA Fungus">
        <title>Apiospora arundinis, a panoply of carbohydrate-active enzymes and secondary metabolites.</title>
        <authorList>
            <person name="Sorensen T."/>
            <person name="Petersen C."/>
            <person name="Muurmann A.T."/>
            <person name="Christiansen J.V."/>
            <person name="Brundto M.L."/>
            <person name="Overgaard C.K."/>
            <person name="Boysen A.T."/>
            <person name="Wollenberg R.D."/>
            <person name="Larsen T.O."/>
            <person name="Sorensen J.L."/>
            <person name="Nielsen K.L."/>
            <person name="Sondergaard T.E."/>
        </authorList>
    </citation>
    <scope>NUCLEOTIDE SEQUENCE [LARGE SCALE GENOMIC DNA]</scope>
    <source>
        <strain evidence="4 5">AAU 773</strain>
    </source>
</reference>
<comment type="caution">
    <text evidence="4">The sequence shown here is derived from an EMBL/GenBank/DDBJ whole genome shotgun (WGS) entry which is preliminary data.</text>
</comment>
<feature type="transmembrane region" description="Helical" evidence="2">
    <location>
        <begin position="357"/>
        <end position="379"/>
    </location>
</feature>
<gene>
    <name evidence="4" type="ORF">PGQ11_015527</name>
</gene>
<dbReference type="PANTHER" id="PTHR34502">
    <property type="entry name" value="DUF6594 DOMAIN-CONTAINING PROTEIN-RELATED"/>
    <property type="match status" value="1"/>
</dbReference>
<evidence type="ECO:0000313" key="4">
    <source>
        <dbReference type="EMBL" id="KAK8849047.1"/>
    </source>
</evidence>
<dbReference type="PANTHER" id="PTHR34502:SF3">
    <property type="entry name" value="DUF6594 DOMAIN-CONTAINING PROTEIN"/>
    <property type="match status" value="1"/>
</dbReference>
<dbReference type="EMBL" id="JAPCWZ010000010">
    <property type="protein sequence ID" value="KAK8849047.1"/>
    <property type="molecule type" value="Genomic_DNA"/>
</dbReference>
<organism evidence="4 5">
    <name type="scientific">Apiospora arundinis</name>
    <dbReference type="NCBI Taxonomy" id="335852"/>
    <lineage>
        <taxon>Eukaryota</taxon>
        <taxon>Fungi</taxon>
        <taxon>Dikarya</taxon>
        <taxon>Ascomycota</taxon>
        <taxon>Pezizomycotina</taxon>
        <taxon>Sordariomycetes</taxon>
        <taxon>Xylariomycetidae</taxon>
        <taxon>Amphisphaeriales</taxon>
        <taxon>Apiosporaceae</taxon>
        <taxon>Apiospora</taxon>
    </lineage>
</organism>
<evidence type="ECO:0000259" key="3">
    <source>
        <dbReference type="Pfam" id="PF20237"/>
    </source>
</evidence>
<feature type="domain" description="DUF6594" evidence="3">
    <location>
        <begin position="124"/>
        <end position="398"/>
    </location>
</feature>
<dbReference type="Proteomes" id="UP001390339">
    <property type="component" value="Unassembled WGS sequence"/>
</dbReference>
<dbReference type="InterPro" id="IPR046529">
    <property type="entry name" value="DUF6594"/>
</dbReference>
<keyword evidence="2" id="KW-0812">Transmembrane</keyword>
<keyword evidence="2" id="KW-1133">Transmembrane helix</keyword>
<proteinExistence type="predicted"/>
<name>A0ABR2HN12_9PEZI</name>
<evidence type="ECO:0000256" key="1">
    <source>
        <dbReference type="SAM" id="MobiDB-lite"/>
    </source>
</evidence>